<sequence length="150" mass="16459">MTEDRREVLRRWDALPAEERDRVAVALLAVELLALPSDHLCQALVVGDGEDVSIVVAGVAEVGRAVAVEEGDDPVSLAARLQAVVDDLVARDEAISRVFDAYSARLAERLSRPITEEEIARSVAALERAERIQGFQARLRAERFREDGGQ</sequence>
<dbReference type="EMBL" id="JBHLSV010000012">
    <property type="protein sequence ID" value="MFC0674520.1"/>
    <property type="molecule type" value="Genomic_DNA"/>
</dbReference>
<evidence type="ECO:0000313" key="2">
    <source>
        <dbReference type="Proteomes" id="UP001589793"/>
    </source>
</evidence>
<keyword evidence="2" id="KW-1185">Reference proteome</keyword>
<protein>
    <submittedName>
        <fullName evidence="1">Uncharacterized protein</fullName>
    </submittedName>
</protein>
<name>A0ABV6RC02_9MICO</name>
<dbReference type="RefSeq" id="WP_376980690.1">
    <property type="nucleotide sequence ID" value="NZ_JBHLSV010000012.1"/>
</dbReference>
<gene>
    <name evidence="1" type="ORF">ACFFF6_11195</name>
</gene>
<evidence type="ECO:0000313" key="1">
    <source>
        <dbReference type="EMBL" id="MFC0674520.1"/>
    </source>
</evidence>
<comment type="caution">
    <text evidence="1">The sequence shown here is derived from an EMBL/GenBank/DDBJ whole genome shotgun (WGS) entry which is preliminary data.</text>
</comment>
<organism evidence="1 2">
    <name type="scientific">Brachybacterium hainanense</name>
    <dbReference type="NCBI Taxonomy" id="1541174"/>
    <lineage>
        <taxon>Bacteria</taxon>
        <taxon>Bacillati</taxon>
        <taxon>Actinomycetota</taxon>
        <taxon>Actinomycetes</taxon>
        <taxon>Micrococcales</taxon>
        <taxon>Dermabacteraceae</taxon>
        <taxon>Brachybacterium</taxon>
    </lineage>
</organism>
<reference evidence="1 2" key="1">
    <citation type="submission" date="2024-09" db="EMBL/GenBank/DDBJ databases">
        <authorList>
            <person name="Sun Q."/>
            <person name="Mori K."/>
        </authorList>
    </citation>
    <scope>NUCLEOTIDE SEQUENCE [LARGE SCALE GENOMIC DNA]</scope>
    <source>
        <strain evidence="1 2">CICC 10874</strain>
    </source>
</reference>
<proteinExistence type="predicted"/>
<dbReference type="Proteomes" id="UP001589793">
    <property type="component" value="Unassembled WGS sequence"/>
</dbReference>
<accession>A0ABV6RC02</accession>